<protein>
    <submittedName>
        <fullName evidence="1">Uncharacterized protein</fullName>
    </submittedName>
</protein>
<dbReference type="EMBL" id="LT963397">
    <property type="protein sequence ID" value="SOS30179.1"/>
    <property type="molecule type" value="Genomic_DNA"/>
</dbReference>
<dbReference type="AlphaFoldDB" id="A0A193SGV6"/>
<evidence type="ECO:0000313" key="2">
    <source>
        <dbReference type="Proteomes" id="UP000239025"/>
    </source>
</evidence>
<keyword evidence="1" id="KW-0614">Plasmid</keyword>
<proteinExistence type="predicted"/>
<evidence type="ECO:0000313" key="1">
    <source>
        <dbReference type="EMBL" id="SOS30179.1"/>
    </source>
</evidence>
<name>A0A193SGV6_9PSED</name>
<dbReference type="RefSeq" id="WP_065348672.1">
    <property type="nucleotide sequence ID" value="NZ_LT222315.1"/>
</dbReference>
<dbReference type="Proteomes" id="UP000239025">
    <property type="component" value="Plasmid PP2"/>
</dbReference>
<gene>
    <name evidence="1" type="ORF">PL963_P200056</name>
</gene>
<sequence>MNIFSILTDRNTAIELSEDNYYNATHRVSPYVQQRNGKNNAYALCPECENPVQLINRTNKETEANTLYAKHVAYKVEGIAEYSDENYTNCSLANPQRFDSNARRTSTAKNNEIKQLVIDYIDTIIYTIERDIKITFTDDCIRKAITDFALDKGYEYKAINPYNLPYGFIYRTEALDLYGCTVKNKEIAKHINEKSEVFSVNSYGYVRRKAGSHSRKGPLNQIRLFFSEHTPHDDAVGEKKESIKMNIVEIDKSSGVNASKELHFDTIFLDKVRFLNDIRKRERLRKFVHNALN</sequence>
<keyword evidence="2" id="KW-1185">Reference proteome</keyword>
<organism evidence="1 2">
    <name type="scientific">Pseudomonas cerasi</name>
    <dbReference type="NCBI Taxonomy" id="1583341"/>
    <lineage>
        <taxon>Bacteria</taxon>
        <taxon>Pseudomonadati</taxon>
        <taxon>Pseudomonadota</taxon>
        <taxon>Gammaproteobacteria</taxon>
        <taxon>Pseudomonadales</taxon>
        <taxon>Pseudomonadaceae</taxon>
        <taxon>Pseudomonas</taxon>
    </lineage>
</organism>
<geneLocation type="plasmid" evidence="1 2">
    <name>PP2</name>
</geneLocation>
<accession>A0A193SGV6</accession>
<reference evidence="2" key="1">
    <citation type="submission" date="2017-11" db="EMBL/GenBank/DDBJ databases">
        <authorList>
            <person name="Blom J."/>
        </authorList>
    </citation>
    <scope>NUCLEOTIDE SEQUENCE [LARGE SCALE GENOMIC DNA]</scope>
    <source>
        <plasmid evidence="2">PP2</plasmid>
    </source>
</reference>